<dbReference type="EMBL" id="MFST01000085">
    <property type="protein sequence ID" value="OGI44098.1"/>
    <property type="molecule type" value="Genomic_DNA"/>
</dbReference>
<comment type="caution">
    <text evidence="1">The sequence shown here is derived from an EMBL/GenBank/DDBJ whole genome shotgun (WGS) entry which is preliminary data.</text>
</comment>
<evidence type="ECO:0000313" key="2">
    <source>
        <dbReference type="Proteomes" id="UP000179344"/>
    </source>
</evidence>
<protein>
    <recommendedName>
        <fullName evidence="3">DUF3501 domain-containing protein</fullName>
    </recommendedName>
</protein>
<dbReference type="AlphaFoldDB" id="A0A1F6TG71"/>
<evidence type="ECO:0008006" key="3">
    <source>
        <dbReference type="Google" id="ProtNLM"/>
    </source>
</evidence>
<gene>
    <name evidence="1" type="ORF">A2V92_06570</name>
</gene>
<sequence>MQKLKRDDLYSLEKYAAVRPWFRAQVTAHKKDRRVAIGPHATLYFEDHMTMQYQVQEMLRVERIFEPAGIEGELAAYNPLIPDGTNWKATLMMEYPDIEERRAALMRLRGVESRVWVEVHGCGKVWAVADEDLEREDEVKTSSVHFLRFELTPEMIGAIKRGAAVGMGIDHQDYSHAVDPVPASVRDSLAADLAGQ</sequence>
<reference evidence="1 2" key="1">
    <citation type="journal article" date="2016" name="Nat. Commun.">
        <title>Thousands of microbial genomes shed light on interconnected biogeochemical processes in an aquifer system.</title>
        <authorList>
            <person name="Anantharaman K."/>
            <person name="Brown C.T."/>
            <person name="Hug L.A."/>
            <person name="Sharon I."/>
            <person name="Castelle C.J."/>
            <person name="Probst A.J."/>
            <person name="Thomas B.C."/>
            <person name="Singh A."/>
            <person name="Wilkins M.J."/>
            <person name="Karaoz U."/>
            <person name="Brodie E.L."/>
            <person name="Williams K.H."/>
            <person name="Hubbard S.S."/>
            <person name="Banfield J.F."/>
        </authorList>
    </citation>
    <scope>NUCLEOTIDE SEQUENCE [LARGE SCALE GENOMIC DNA]</scope>
</reference>
<dbReference type="Pfam" id="PF12007">
    <property type="entry name" value="DUF3501"/>
    <property type="match status" value="1"/>
</dbReference>
<organism evidence="1 2">
    <name type="scientific">Candidatus Muproteobacteria bacterium RBG_16_65_31</name>
    <dbReference type="NCBI Taxonomy" id="1817759"/>
    <lineage>
        <taxon>Bacteria</taxon>
        <taxon>Pseudomonadati</taxon>
        <taxon>Pseudomonadota</taxon>
        <taxon>Candidatus Muproteobacteria</taxon>
    </lineage>
</organism>
<name>A0A1F6TG71_9PROT</name>
<proteinExistence type="predicted"/>
<dbReference type="Proteomes" id="UP000179344">
    <property type="component" value="Unassembled WGS sequence"/>
</dbReference>
<evidence type="ECO:0000313" key="1">
    <source>
        <dbReference type="EMBL" id="OGI44098.1"/>
    </source>
</evidence>
<accession>A0A1F6TG71</accession>
<dbReference type="InterPro" id="IPR021890">
    <property type="entry name" value="DUF3501"/>
</dbReference>